<keyword evidence="7" id="KW-1185">Reference proteome</keyword>
<dbReference type="InterPro" id="IPR012093">
    <property type="entry name" value="Pirin"/>
</dbReference>
<keyword evidence="2" id="KW-0408">Iron</keyword>
<evidence type="ECO:0008006" key="8">
    <source>
        <dbReference type="Google" id="ProtNLM"/>
    </source>
</evidence>
<keyword evidence="2" id="KW-0479">Metal-binding</keyword>
<accession>A0A4Q7ZDC4</accession>
<evidence type="ECO:0000313" key="6">
    <source>
        <dbReference type="EMBL" id="RZU47899.1"/>
    </source>
</evidence>
<organism evidence="6 7">
    <name type="scientific">Fluviicoccus keumensis</name>
    <dbReference type="NCBI Taxonomy" id="1435465"/>
    <lineage>
        <taxon>Bacteria</taxon>
        <taxon>Pseudomonadati</taxon>
        <taxon>Pseudomonadota</taxon>
        <taxon>Gammaproteobacteria</taxon>
        <taxon>Moraxellales</taxon>
        <taxon>Moraxellaceae</taxon>
        <taxon>Fluviicoccus</taxon>
    </lineage>
</organism>
<dbReference type="Pfam" id="PF05726">
    <property type="entry name" value="Pirin_C"/>
    <property type="match status" value="1"/>
</dbReference>
<dbReference type="PANTHER" id="PTHR13903:SF8">
    <property type="entry name" value="PIRIN"/>
    <property type="match status" value="1"/>
</dbReference>
<evidence type="ECO:0000256" key="3">
    <source>
        <dbReference type="RuleBase" id="RU003457"/>
    </source>
</evidence>
<dbReference type="AlphaFoldDB" id="A0A4Q7ZDC4"/>
<dbReference type="InterPro" id="IPR011051">
    <property type="entry name" value="RmlC_Cupin_sf"/>
</dbReference>
<evidence type="ECO:0000256" key="1">
    <source>
        <dbReference type="ARBA" id="ARBA00008416"/>
    </source>
</evidence>
<dbReference type="RefSeq" id="WP_207224570.1">
    <property type="nucleotide sequence ID" value="NZ_SHKX01000010.1"/>
</dbReference>
<feature type="binding site" evidence="2">
    <location>
        <position position="108"/>
    </location>
    <ligand>
        <name>Fe cation</name>
        <dbReference type="ChEBI" id="CHEBI:24875"/>
    </ligand>
</feature>
<evidence type="ECO:0000313" key="7">
    <source>
        <dbReference type="Proteomes" id="UP000292423"/>
    </source>
</evidence>
<dbReference type="InterPro" id="IPR014710">
    <property type="entry name" value="RmlC-like_jellyroll"/>
</dbReference>
<feature type="domain" description="Pirin C-terminal" evidence="5">
    <location>
        <begin position="178"/>
        <end position="275"/>
    </location>
</feature>
<feature type="binding site" evidence="2">
    <location>
        <position position="62"/>
    </location>
    <ligand>
        <name>Fe cation</name>
        <dbReference type="ChEBI" id="CHEBI:24875"/>
    </ligand>
</feature>
<dbReference type="CDD" id="cd02909">
    <property type="entry name" value="cupin_pirin_N"/>
    <property type="match status" value="1"/>
</dbReference>
<dbReference type="InterPro" id="IPR003829">
    <property type="entry name" value="Pirin_N_dom"/>
</dbReference>
<protein>
    <recommendedName>
        <fullName evidence="8">Pirin</fullName>
    </recommendedName>
</protein>
<sequence length="301" mass="32157">MMDSVNSGEAVRIAARVADVGGMPLRRVLPSRHKRLIGAWCFLDHAGPADVRDSGGMRVGPHPHIGLQTFTWMIEGELIHRDSLGYVQRIRPGQVNLMTAGRGIAHSEESPADRPPRLQAAQLWIALPEAQRHGEPAFEHYPELPGLLRDGFQVTLLVGEWLGLTSPVRVHSPLLGADLTATGAAATTLPLCPDFEYGVMVLEGGATAAGEALQPGELLALPIGRDSLAMHSDGPVRLLLIGGAPLGEEILVWWNFVARRAEEVAEATAQWNAGTHFGEVAGFDGPRLVAPPLPSNLKPAG</sequence>
<dbReference type="InterPro" id="IPR008778">
    <property type="entry name" value="Pirin_C_dom"/>
</dbReference>
<name>A0A4Q7ZDC4_9GAMM</name>
<evidence type="ECO:0000259" key="5">
    <source>
        <dbReference type="Pfam" id="PF05726"/>
    </source>
</evidence>
<proteinExistence type="inferred from homology"/>
<dbReference type="Pfam" id="PF02678">
    <property type="entry name" value="Pirin"/>
    <property type="match status" value="1"/>
</dbReference>
<dbReference type="GO" id="GO:0046872">
    <property type="term" value="F:metal ion binding"/>
    <property type="evidence" value="ECO:0007669"/>
    <property type="project" value="UniProtKB-KW"/>
</dbReference>
<comment type="caution">
    <text evidence="6">The sequence shown here is derived from an EMBL/GenBank/DDBJ whole genome shotgun (WGS) entry which is preliminary data.</text>
</comment>
<dbReference type="SUPFAM" id="SSF51182">
    <property type="entry name" value="RmlC-like cupins"/>
    <property type="match status" value="1"/>
</dbReference>
<comment type="similarity">
    <text evidence="1 3">Belongs to the pirin family.</text>
</comment>
<reference evidence="6 7" key="1">
    <citation type="submission" date="2019-02" db="EMBL/GenBank/DDBJ databases">
        <title>Genomic Encyclopedia of Type Strains, Phase IV (KMG-IV): sequencing the most valuable type-strain genomes for metagenomic binning, comparative biology and taxonomic classification.</title>
        <authorList>
            <person name="Goeker M."/>
        </authorList>
    </citation>
    <scope>NUCLEOTIDE SEQUENCE [LARGE SCALE GENOMIC DNA]</scope>
    <source>
        <strain evidence="6 7">DSM 105135</strain>
    </source>
</reference>
<feature type="binding site" evidence="2">
    <location>
        <position position="106"/>
    </location>
    <ligand>
        <name>Fe cation</name>
        <dbReference type="ChEBI" id="CHEBI:24875"/>
    </ligand>
</feature>
<dbReference type="EMBL" id="SHKX01000010">
    <property type="protein sequence ID" value="RZU47899.1"/>
    <property type="molecule type" value="Genomic_DNA"/>
</dbReference>
<feature type="binding site" evidence="2">
    <location>
        <position position="64"/>
    </location>
    <ligand>
        <name>Fe cation</name>
        <dbReference type="ChEBI" id="CHEBI:24875"/>
    </ligand>
</feature>
<comment type="cofactor">
    <cofactor evidence="2">
        <name>Fe cation</name>
        <dbReference type="ChEBI" id="CHEBI:24875"/>
    </cofactor>
    <text evidence="2">Binds 1 Fe cation per subunit.</text>
</comment>
<dbReference type="PANTHER" id="PTHR13903">
    <property type="entry name" value="PIRIN-RELATED"/>
    <property type="match status" value="1"/>
</dbReference>
<dbReference type="Proteomes" id="UP000292423">
    <property type="component" value="Unassembled WGS sequence"/>
</dbReference>
<dbReference type="Gene3D" id="2.60.120.10">
    <property type="entry name" value="Jelly Rolls"/>
    <property type="match status" value="1"/>
</dbReference>
<gene>
    <name evidence="6" type="ORF">EV700_0866</name>
</gene>
<evidence type="ECO:0000256" key="2">
    <source>
        <dbReference type="PIRSR" id="PIRSR006232-1"/>
    </source>
</evidence>
<evidence type="ECO:0000259" key="4">
    <source>
        <dbReference type="Pfam" id="PF02678"/>
    </source>
</evidence>
<dbReference type="PIRSF" id="PIRSF006232">
    <property type="entry name" value="Pirin"/>
    <property type="match status" value="1"/>
</dbReference>
<feature type="domain" description="Pirin N-terminal" evidence="4">
    <location>
        <begin position="25"/>
        <end position="125"/>
    </location>
</feature>